<dbReference type="AlphaFoldDB" id="A0AA88A871"/>
<dbReference type="EMBL" id="BTGU01000028">
    <property type="protein sequence ID" value="GMN48347.1"/>
    <property type="molecule type" value="Genomic_DNA"/>
</dbReference>
<evidence type="ECO:0000313" key="2">
    <source>
        <dbReference type="EMBL" id="GMN48347.1"/>
    </source>
</evidence>
<accession>A0AA88A871</accession>
<evidence type="ECO:0000256" key="1">
    <source>
        <dbReference type="SAM" id="MobiDB-lite"/>
    </source>
</evidence>
<protein>
    <submittedName>
        <fullName evidence="2">Uncharacterized protein</fullName>
    </submittedName>
</protein>
<feature type="region of interest" description="Disordered" evidence="1">
    <location>
        <begin position="1"/>
        <end position="44"/>
    </location>
</feature>
<organism evidence="2 3">
    <name type="scientific">Ficus carica</name>
    <name type="common">Common fig</name>
    <dbReference type="NCBI Taxonomy" id="3494"/>
    <lineage>
        <taxon>Eukaryota</taxon>
        <taxon>Viridiplantae</taxon>
        <taxon>Streptophyta</taxon>
        <taxon>Embryophyta</taxon>
        <taxon>Tracheophyta</taxon>
        <taxon>Spermatophyta</taxon>
        <taxon>Magnoliopsida</taxon>
        <taxon>eudicotyledons</taxon>
        <taxon>Gunneridae</taxon>
        <taxon>Pentapetalae</taxon>
        <taxon>rosids</taxon>
        <taxon>fabids</taxon>
        <taxon>Rosales</taxon>
        <taxon>Moraceae</taxon>
        <taxon>Ficeae</taxon>
        <taxon>Ficus</taxon>
    </lineage>
</organism>
<comment type="caution">
    <text evidence="2">The sequence shown here is derived from an EMBL/GenBank/DDBJ whole genome shotgun (WGS) entry which is preliminary data.</text>
</comment>
<name>A0AA88A871_FICCA</name>
<feature type="compositionally biased region" description="Polar residues" evidence="1">
    <location>
        <begin position="7"/>
        <end position="17"/>
    </location>
</feature>
<feature type="region of interest" description="Disordered" evidence="1">
    <location>
        <begin position="85"/>
        <end position="110"/>
    </location>
</feature>
<keyword evidence="3" id="KW-1185">Reference proteome</keyword>
<sequence length="110" mass="11849">MERWLQGISTNNPSDGDQASMGFCLGAPATNPSDGDGRQRRSRAWTSLRRSAPAEIFVIATGSPPPLPPPMTPCFHRRPLDLRATHSYGDANTPLGSDNSFDAAAPTTRR</sequence>
<gene>
    <name evidence="2" type="ORF">TIFTF001_017515</name>
</gene>
<proteinExistence type="predicted"/>
<dbReference type="Proteomes" id="UP001187192">
    <property type="component" value="Unassembled WGS sequence"/>
</dbReference>
<reference evidence="2" key="1">
    <citation type="submission" date="2023-07" db="EMBL/GenBank/DDBJ databases">
        <title>draft genome sequence of fig (Ficus carica).</title>
        <authorList>
            <person name="Takahashi T."/>
            <person name="Nishimura K."/>
        </authorList>
    </citation>
    <scope>NUCLEOTIDE SEQUENCE</scope>
</reference>
<evidence type="ECO:0000313" key="3">
    <source>
        <dbReference type="Proteomes" id="UP001187192"/>
    </source>
</evidence>